<comment type="caution">
    <text evidence="1">The sequence shown here is derived from an EMBL/GenBank/DDBJ whole genome shotgun (WGS) entry which is preliminary data.</text>
</comment>
<accession>A0A2K3LD11</accession>
<evidence type="ECO:0000313" key="1">
    <source>
        <dbReference type="EMBL" id="PNX76428.1"/>
    </source>
</evidence>
<dbReference type="EMBL" id="ASHM01030634">
    <property type="protein sequence ID" value="PNX76428.1"/>
    <property type="molecule type" value="Genomic_DNA"/>
</dbReference>
<evidence type="ECO:0000313" key="2">
    <source>
        <dbReference type="Proteomes" id="UP000236291"/>
    </source>
</evidence>
<reference evidence="1 2" key="2">
    <citation type="journal article" date="2017" name="Front. Plant Sci.">
        <title>Gene Classification and Mining of Molecular Markers Useful in Red Clover (Trifolium pratense) Breeding.</title>
        <authorList>
            <person name="Istvanek J."/>
            <person name="Dluhosova J."/>
            <person name="Dluhos P."/>
            <person name="Patkova L."/>
            <person name="Nedelnik J."/>
            <person name="Repkova J."/>
        </authorList>
    </citation>
    <scope>NUCLEOTIDE SEQUENCE [LARGE SCALE GENOMIC DNA]</scope>
    <source>
        <strain evidence="2">cv. Tatra</strain>
        <tissue evidence="1">Young leaves</tissue>
    </source>
</reference>
<gene>
    <name evidence="1" type="ORF">L195_g032376</name>
</gene>
<sequence length="48" mass="5256">MAGDHSNHDNSNAATLQAVVVEIRHIQTQMAAIEAERAAERERARKAS</sequence>
<dbReference type="AlphaFoldDB" id="A0A2K3LD11"/>
<reference evidence="1 2" key="1">
    <citation type="journal article" date="2014" name="Am. J. Bot.">
        <title>Genome assembly and annotation for red clover (Trifolium pratense; Fabaceae).</title>
        <authorList>
            <person name="Istvanek J."/>
            <person name="Jaros M."/>
            <person name="Krenek A."/>
            <person name="Repkova J."/>
        </authorList>
    </citation>
    <scope>NUCLEOTIDE SEQUENCE [LARGE SCALE GENOMIC DNA]</scope>
    <source>
        <strain evidence="2">cv. Tatra</strain>
        <tissue evidence="1">Young leaves</tissue>
    </source>
</reference>
<protein>
    <submittedName>
        <fullName evidence="1">Uncharacterized protein</fullName>
    </submittedName>
</protein>
<dbReference type="Proteomes" id="UP000236291">
    <property type="component" value="Unassembled WGS sequence"/>
</dbReference>
<name>A0A2K3LD11_TRIPR</name>
<organism evidence="1 2">
    <name type="scientific">Trifolium pratense</name>
    <name type="common">Red clover</name>
    <dbReference type="NCBI Taxonomy" id="57577"/>
    <lineage>
        <taxon>Eukaryota</taxon>
        <taxon>Viridiplantae</taxon>
        <taxon>Streptophyta</taxon>
        <taxon>Embryophyta</taxon>
        <taxon>Tracheophyta</taxon>
        <taxon>Spermatophyta</taxon>
        <taxon>Magnoliopsida</taxon>
        <taxon>eudicotyledons</taxon>
        <taxon>Gunneridae</taxon>
        <taxon>Pentapetalae</taxon>
        <taxon>rosids</taxon>
        <taxon>fabids</taxon>
        <taxon>Fabales</taxon>
        <taxon>Fabaceae</taxon>
        <taxon>Papilionoideae</taxon>
        <taxon>50 kb inversion clade</taxon>
        <taxon>NPAAA clade</taxon>
        <taxon>Hologalegina</taxon>
        <taxon>IRL clade</taxon>
        <taxon>Trifolieae</taxon>
        <taxon>Trifolium</taxon>
    </lineage>
</organism>
<proteinExistence type="predicted"/>